<dbReference type="AlphaFoldDB" id="A0A0H3BZ16"/>
<dbReference type="Proteomes" id="UP000001039">
    <property type="component" value="Chromosome"/>
</dbReference>
<gene>
    <name evidence="1" type="ordered locus">Spy49_1652</name>
</gene>
<proteinExistence type="predicted"/>
<name>A0A0H3BZ16_STRPZ</name>
<dbReference type="EMBL" id="CP000829">
    <property type="protein sequence ID" value="ACI61906.1"/>
    <property type="molecule type" value="Genomic_DNA"/>
</dbReference>
<organism evidence="1 2">
    <name type="scientific">Streptococcus pyogenes serotype M49 (strain NZ131)</name>
    <dbReference type="NCBI Taxonomy" id="471876"/>
    <lineage>
        <taxon>Bacteria</taxon>
        <taxon>Bacillati</taxon>
        <taxon>Bacillota</taxon>
        <taxon>Bacilli</taxon>
        <taxon>Lactobacillales</taxon>
        <taxon>Streptococcaceae</taxon>
        <taxon>Streptococcus</taxon>
    </lineage>
</organism>
<reference evidence="1 2" key="1">
    <citation type="journal article" date="2008" name="J. Bacteriol.">
        <title>Genome sequence of a nephritogenic and highly transformable M49 strain of Streptococcus pyogenes.</title>
        <authorList>
            <person name="McShan W.M."/>
            <person name="Ferretti J.J."/>
            <person name="Karasawa T."/>
            <person name="Suvorov A.N."/>
            <person name="Lin S."/>
            <person name="Qin B."/>
            <person name="Jia H."/>
            <person name="Kenton S."/>
            <person name="Najar F."/>
            <person name="Wu H."/>
            <person name="Scott J."/>
            <person name="Roe B.A."/>
            <person name="Savic D.J."/>
        </authorList>
    </citation>
    <scope>NUCLEOTIDE SEQUENCE [LARGE SCALE GENOMIC DNA]</scope>
    <source>
        <strain evidence="1 2">NZ131</strain>
    </source>
</reference>
<dbReference type="HOGENOM" id="CLU_2884101_0_0_9"/>
<dbReference type="KEGG" id="soz:Spy49_1652"/>
<accession>A0A0H3BZ16</accession>
<evidence type="ECO:0000313" key="1">
    <source>
        <dbReference type="EMBL" id="ACI61906.1"/>
    </source>
</evidence>
<sequence>MAKCLYYVDYLKDLAKQSKTEPNLGENHKLYKTIMDELKSQAKTLALKDKKIYKLKNGILLALR</sequence>
<evidence type="ECO:0000313" key="2">
    <source>
        <dbReference type="Proteomes" id="UP000001039"/>
    </source>
</evidence>
<protein>
    <submittedName>
        <fullName evidence="1">Uncharacterized protein</fullName>
    </submittedName>
</protein>